<keyword evidence="3" id="KW-0732">Signal</keyword>
<dbReference type="InterPro" id="IPR051023">
    <property type="entry name" value="PP2A_Regulatory_Subunit_A"/>
</dbReference>
<proteinExistence type="predicted"/>
<reference evidence="4" key="1">
    <citation type="journal article" date="2023" name="Genome Biol. Evol.">
        <title>Long-read-based Genome Assembly of Drosophila gunungcola Reveals Fewer Chemosensory Genes in Flower-breeding Species.</title>
        <authorList>
            <person name="Negi A."/>
            <person name="Liao B.Y."/>
            <person name="Yeh S.D."/>
        </authorList>
    </citation>
    <scope>NUCLEOTIDE SEQUENCE</scope>
    <source>
        <strain evidence="4">Sukarami</strain>
    </source>
</reference>
<evidence type="ECO:0000256" key="3">
    <source>
        <dbReference type="SAM" id="SignalP"/>
    </source>
</evidence>
<evidence type="ECO:0000256" key="1">
    <source>
        <dbReference type="ARBA" id="ARBA00022737"/>
    </source>
</evidence>
<gene>
    <name evidence="4" type="ORF">M5D96_003507</name>
</gene>
<dbReference type="PROSITE" id="PS50077">
    <property type="entry name" value="HEAT_REPEAT"/>
    <property type="match status" value="1"/>
</dbReference>
<feature type="chain" id="PRO_5040110405" evidence="3">
    <location>
        <begin position="16"/>
        <end position="93"/>
    </location>
</feature>
<dbReference type="GO" id="GO:0005634">
    <property type="term" value="C:nucleus"/>
    <property type="evidence" value="ECO:0007669"/>
    <property type="project" value="TreeGrafter"/>
</dbReference>
<keyword evidence="5" id="KW-1185">Reference proteome</keyword>
<dbReference type="Gene3D" id="1.25.10.10">
    <property type="entry name" value="Leucine-rich Repeat Variant"/>
    <property type="match status" value="1"/>
</dbReference>
<dbReference type="EMBL" id="JAMKOV010000002">
    <property type="protein sequence ID" value="KAI8042205.1"/>
    <property type="molecule type" value="Genomic_DNA"/>
</dbReference>
<dbReference type="GO" id="GO:0019888">
    <property type="term" value="F:protein phosphatase regulator activity"/>
    <property type="evidence" value="ECO:0007669"/>
    <property type="project" value="TreeGrafter"/>
</dbReference>
<dbReference type="GO" id="GO:0005829">
    <property type="term" value="C:cytosol"/>
    <property type="evidence" value="ECO:0007669"/>
    <property type="project" value="TreeGrafter"/>
</dbReference>
<dbReference type="InterPro" id="IPR011989">
    <property type="entry name" value="ARM-like"/>
</dbReference>
<evidence type="ECO:0000256" key="2">
    <source>
        <dbReference type="PROSITE-ProRule" id="PRU00103"/>
    </source>
</evidence>
<dbReference type="GO" id="GO:0000159">
    <property type="term" value="C:protein phosphatase type 2A complex"/>
    <property type="evidence" value="ECO:0007669"/>
    <property type="project" value="TreeGrafter"/>
</dbReference>
<comment type="caution">
    <text evidence="4">The sequence shown here is derived from an EMBL/GenBank/DDBJ whole genome shotgun (WGS) entry which is preliminary data.</text>
</comment>
<sequence length="93" mass="9874">MTCLFCLNVLAEVCGTDITTRLLLPTVLLLAADPVANVRFNVAKTLQKISPFLEASVIDAQVKPTLDKLNADTDVDVKHFAAQAIAGIAAGKH</sequence>
<evidence type="ECO:0000313" key="4">
    <source>
        <dbReference type="EMBL" id="KAI8042205.1"/>
    </source>
</evidence>
<feature type="signal peptide" evidence="3">
    <location>
        <begin position="1"/>
        <end position="15"/>
    </location>
</feature>
<dbReference type="PANTHER" id="PTHR10648:SF4">
    <property type="entry name" value="PROTEIN PHOSPHATASE 2 (FORMERLY 2A), REGULATORY SUBUNIT A, BETA ISOFORM-RELATED"/>
    <property type="match status" value="1"/>
</dbReference>
<dbReference type="SUPFAM" id="SSF48371">
    <property type="entry name" value="ARM repeat"/>
    <property type="match status" value="1"/>
</dbReference>
<dbReference type="InterPro" id="IPR016024">
    <property type="entry name" value="ARM-type_fold"/>
</dbReference>
<dbReference type="AlphaFoldDB" id="A0A9P9YS81"/>
<evidence type="ECO:0000313" key="5">
    <source>
        <dbReference type="Proteomes" id="UP001059596"/>
    </source>
</evidence>
<dbReference type="InterPro" id="IPR021133">
    <property type="entry name" value="HEAT_type_2"/>
</dbReference>
<dbReference type="Proteomes" id="UP001059596">
    <property type="component" value="Unassembled WGS sequence"/>
</dbReference>
<organism evidence="4 5">
    <name type="scientific">Drosophila gunungcola</name>
    <name type="common">fruit fly</name>
    <dbReference type="NCBI Taxonomy" id="103775"/>
    <lineage>
        <taxon>Eukaryota</taxon>
        <taxon>Metazoa</taxon>
        <taxon>Ecdysozoa</taxon>
        <taxon>Arthropoda</taxon>
        <taxon>Hexapoda</taxon>
        <taxon>Insecta</taxon>
        <taxon>Pterygota</taxon>
        <taxon>Neoptera</taxon>
        <taxon>Endopterygota</taxon>
        <taxon>Diptera</taxon>
        <taxon>Brachycera</taxon>
        <taxon>Muscomorpha</taxon>
        <taxon>Ephydroidea</taxon>
        <taxon>Drosophilidae</taxon>
        <taxon>Drosophila</taxon>
        <taxon>Sophophora</taxon>
    </lineage>
</organism>
<dbReference type="PANTHER" id="PTHR10648">
    <property type="entry name" value="SERINE/THREONINE-PROTEIN PHOSPHATASE PP2A 65 KDA REGULATORY SUBUNIT"/>
    <property type="match status" value="1"/>
</dbReference>
<keyword evidence="1" id="KW-0677">Repeat</keyword>
<protein>
    <submittedName>
        <fullName evidence="4">Uncharacterized protein</fullName>
    </submittedName>
</protein>
<name>A0A9P9YS81_9MUSC</name>
<dbReference type="InterPro" id="IPR000357">
    <property type="entry name" value="HEAT"/>
</dbReference>
<accession>A0A9P9YS81</accession>
<feature type="repeat" description="HEAT" evidence="2">
    <location>
        <begin position="23"/>
        <end position="61"/>
    </location>
</feature>
<dbReference type="Pfam" id="PF02985">
    <property type="entry name" value="HEAT"/>
    <property type="match status" value="1"/>
</dbReference>